<evidence type="ECO:0000313" key="4">
    <source>
        <dbReference type="Ensembl" id="ENSPTXP00000004314.1"/>
    </source>
</evidence>
<evidence type="ECO:0000259" key="3">
    <source>
        <dbReference type="PROSITE" id="PS50804"/>
    </source>
</evidence>
<dbReference type="PROSITE" id="PS50804">
    <property type="entry name" value="SCAN_BOX"/>
    <property type="match status" value="1"/>
</dbReference>
<organism evidence="4 5">
    <name type="scientific">Pseudonaja textilis</name>
    <name type="common">Eastern brown snake</name>
    <dbReference type="NCBI Taxonomy" id="8673"/>
    <lineage>
        <taxon>Eukaryota</taxon>
        <taxon>Metazoa</taxon>
        <taxon>Chordata</taxon>
        <taxon>Craniata</taxon>
        <taxon>Vertebrata</taxon>
        <taxon>Euteleostomi</taxon>
        <taxon>Lepidosauria</taxon>
        <taxon>Squamata</taxon>
        <taxon>Bifurcata</taxon>
        <taxon>Unidentata</taxon>
        <taxon>Episquamata</taxon>
        <taxon>Toxicofera</taxon>
        <taxon>Serpentes</taxon>
        <taxon>Colubroidea</taxon>
        <taxon>Elapidae</taxon>
        <taxon>Hydrophiinae</taxon>
        <taxon>Pseudonaja</taxon>
    </lineage>
</organism>
<feature type="region of interest" description="Disordered" evidence="2">
    <location>
        <begin position="209"/>
        <end position="242"/>
    </location>
</feature>
<protein>
    <recommendedName>
        <fullName evidence="3">SCAN box domain-containing protein</fullName>
    </recommendedName>
</protein>
<dbReference type="InterPro" id="IPR003309">
    <property type="entry name" value="SCAN_dom"/>
</dbReference>
<dbReference type="AlphaFoldDB" id="A0A670XWR6"/>
<dbReference type="GeneTree" id="ENSGT00940000159113"/>
<dbReference type="SMART" id="SM00431">
    <property type="entry name" value="SCAN"/>
    <property type="match status" value="1"/>
</dbReference>
<dbReference type="Gene3D" id="1.10.4020.10">
    <property type="entry name" value="DNA breaking-rejoining enzymes"/>
    <property type="match status" value="1"/>
</dbReference>
<evidence type="ECO:0000256" key="2">
    <source>
        <dbReference type="SAM" id="MobiDB-lite"/>
    </source>
</evidence>
<keyword evidence="1" id="KW-0539">Nucleus</keyword>
<sequence>MGENEDVNFYLTKLEATACPWPKKEEVSRLVPCLTGKALKACKSPSPQESADYKLIQAKIQQQAELHSMANWQQFRTYQFKEEEGPRKALNQLKEFARGWLSFEIRTSQEVFENVVLEQFVNILPEAVQHWVLEHQPNNCDQALELAENYLLAHQTSVSRYSETRKRDNGFPKEEVPLEKIAGYWLKRSQKTNPALITQAQSQMRWLRERLPDPQGALSETPGKTKKPNTQKKKKKKEENLC</sequence>
<feature type="compositionally biased region" description="Basic residues" evidence="2">
    <location>
        <begin position="224"/>
        <end position="236"/>
    </location>
</feature>
<dbReference type="InterPro" id="IPR038269">
    <property type="entry name" value="SCAN_sf"/>
</dbReference>
<dbReference type="PANTHER" id="PTHR45935:SF15">
    <property type="entry name" value="SCAN BOX DOMAIN-CONTAINING PROTEIN"/>
    <property type="match status" value="1"/>
</dbReference>
<dbReference type="Pfam" id="PF02023">
    <property type="entry name" value="SCAN"/>
    <property type="match status" value="1"/>
</dbReference>
<name>A0A670XWR6_PSETE</name>
<accession>A0A670XWR6</accession>
<reference evidence="4" key="2">
    <citation type="submission" date="2025-09" db="UniProtKB">
        <authorList>
            <consortium name="Ensembl"/>
        </authorList>
    </citation>
    <scope>IDENTIFICATION</scope>
</reference>
<dbReference type="PANTHER" id="PTHR45935">
    <property type="entry name" value="PROTEIN ZBED8-RELATED"/>
    <property type="match status" value="1"/>
</dbReference>
<dbReference type="InterPro" id="IPR050916">
    <property type="entry name" value="SCAN-C2H2_zinc_finger"/>
</dbReference>
<feature type="domain" description="SCAN box" evidence="3">
    <location>
        <begin position="73"/>
        <end position="149"/>
    </location>
</feature>
<dbReference type="SUPFAM" id="SSF47353">
    <property type="entry name" value="Retrovirus capsid dimerization domain-like"/>
    <property type="match status" value="1"/>
</dbReference>
<evidence type="ECO:0000256" key="1">
    <source>
        <dbReference type="ARBA" id="ARBA00023242"/>
    </source>
</evidence>
<dbReference type="Ensembl" id="ENSPTXT00000004437.1">
    <property type="protein sequence ID" value="ENSPTXP00000004314.1"/>
    <property type="gene ID" value="ENSPTXG00000003189.1"/>
</dbReference>
<proteinExistence type="predicted"/>
<evidence type="ECO:0000313" key="5">
    <source>
        <dbReference type="Proteomes" id="UP000472273"/>
    </source>
</evidence>
<keyword evidence="5" id="KW-1185">Reference proteome</keyword>
<reference evidence="4" key="1">
    <citation type="submission" date="2025-08" db="UniProtKB">
        <authorList>
            <consortium name="Ensembl"/>
        </authorList>
    </citation>
    <scope>IDENTIFICATION</scope>
</reference>
<dbReference type="Proteomes" id="UP000472273">
    <property type="component" value="Unplaced"/>
</dbReference>